<gene>
    <name evidence="3" type="ORF">PSE10A_55710</name>
</gene>
<dbReference type="PANTHER" id="PTHR33841:SF4">
    <property type="entry name" value="RESTRICTION MODIFICATION SYSTEM DNA SPECIFICITY DOMAIN"/>
    <property type="match status" value="1"/>
</dbReference>
<keyword evidence="2" id="KW-0808">Transferase</keyword>
<dbReference type="GO" id="GO:0003676">
    <property type="term" value="F:nucleic acid binding"/>
    <property type="evidence" value="ECO:0007669"/>
    <property type="project" value="InterPro"/>
</dbReference>
<dbReference type="EMBL" id="BMZW01000063">
    <property type="protein sequence ID" value="GFZ63060.1"/>
    <property type="molecule type" value="Genomic_DNA"/>
</dbReference>
<dbReference type="SUPFAM" id="SSF53335">
    <property type="entry name" value="S-adenosyl-L-methionine-dependent methyltransferases"/>
    <property type="match status" value="1"/>
</dbReference>
<dbReference type="InterPro" id="IPR002052">
    <property type="entry name" value="DNA_methylase_N6_adenine_CS"/>
</dbReference>
<dbReference type="InterPro" id="IPR029063">
    <property type="entry name" value="SAM-dependent_MTases_sf"/>
</dbReference>
<accession>A0A9P3AK91</accession>
<organism evidence="3 4">
    <name type="scientific">Pseudomonas amygdali pv. eriobotryae</name>
    <dbReference type="NCBI Taxonomy" id="129137"/>
    <lineage>
        <taxon>Bacteria</taxon>
        <taxon>Pseudomonadati</taxon>
        <taxon>Pseudomonadota</taxon>
        <taxon>Gammaproteobacteria</taxon>
        <taxon>Pseudomonadales</taxon>
        <taxon>Pseudomonadaceae</taxon>
        <taxon>Pseudomonas</taxon>
        <taxon>Pseudomonas amygdali</taxon>
    </lineage>
</organism>
<sequence>MEATYVEAQGQAFLQEAVALVTQGRAEDILRHALSAKLPLMFPEQPWWIKSHVTGTEALANFHEEGKRRYGFVDVLVGSTVIEYERNLHARGTFAHGLHQVKQYCTAQLNVGVRPDLLVGVLSDTVRWHAFRVSSIKEISAVPGATCYGPEHIELTELESCDLSAASTADSKKLGEFLVKYLGREGGRILAAEMLSDDLGFGSPFCNSHVGPIRKLADAAFTADPIYAKMITKLWTDFVSYLGGEKAAGKFDMESYVGELYILTLAKLICANVLSEKGLVSEDTELRAILDGAFFKARGLPNLVEYDYFGWLNASPYVNDLVEVARDIQDDIRAYDFESSPAEDLFGALMAQLSARSQRILLGQEWTPSWLAAKLVAIAMSMLPAEAQPRFLDMCCGSGAMVVETVKHAQTRLLEAGRTPGDAAALNELSSSITAFDIDPLAVMLAKVGWVLASKEWLVPGHEVQIPIYHADSLFANTPITKVFGPTGEEHRELLLDTEQVDLPQFLIKSSSQSLFDALLSRGYEMAMSSASHPKTMLTNDDVTSMVDAIVAESGVPLSMDEMSAAIKFSSELLSALETLQRAGRNGIWAFVLRNSFRPALVAGRFNGVVTNPPWLALSKIGSNPYRDALKAKADSYGIKAPGASHLHVEIATIFLLHAIDRYLAPGAVVACVLPDTVLNGAHHKPFRGAGYLSATRPITFSPQEIWKVESQTFKNEAIVLFGKKVRLLTPITSMVGRTVGRSVEMASNYHVISSGSKTAWTTDPPIASGGTILIGNSIGPLFRQGADVMPRGIIFHAATKSGAGWNLRPITAGSDLYFLRSEGKVLKDFELTANGVSDQVLFDVLLSKHLAPYELASGSKGLLPFKHGASGWEPRTGPAIAALGASTKGAIDAVLIATLETEAQFFTRVETDRKKLTGQRWNNTEWLVFASAGGKLPCAAYVRGDQIPCEKTVIDQTLYWGKVTSEDEAIYITALINSPAVINVIQAHQPRGAFGERHIHKLAFDRTPAYDPNNPNHVALISAAKALLSQWETRRAATDLQPFLSPEKHMITRRKKIRSALEALPGWAAYVNSAAAVYAAH</sequence>
<dbReference type="GO" id="GO:0032259">
    <property type="term" value="P:methylation"/>
    <property type="evidence" value="ECO:0007669"/>
    <property type="project" value="UniProtKB-KW"/>
</dbReference>
<comment type="caution">
    <text evidence="3">The sequence shown here is derived from an EMBL/GenBank/DDBJ whole genome shotgun (WGS) entry which is preliminary data.</text>
</comment>
<keyword evidence="3" id="KW-0378">Hydrolase</keyword>
<protein>
    <submittedName>
        <fullName evidence="3">BseRI endonuclease</fullName>
    </submittedName>
</protein>
<name>A0A9P3AK91_PSEA0</name>
<dbReference type="GO" id="GO:0009007">
    <property type="term" value="F:site-specific DNA-methyltransferase (adenine-specific) activity"/>
    <property type="evidence" value="ECO:0007669"/>
    <property type="project" value="UniProtKB-EC"/>
</dbReference>
<dbReference type="GO" id="GO:0004519">
    <property type="term" value="F:endonuclease activity"/>
    <property type="evidence" value="ECO:0007669"/>
    <property type="project" value="UniProtKB-KW"/>
</dbReference>
<reference evidence="3" key="1">
    <citation type="submission" date="2020-09" db="EMBL/GenBank/DDBJ databases">
        <title>Pseudomonas syringae pv. eriobotryae genome sequence causing loquat canker disease.</title>
        <authorList>
            <person name="Fukuda S."/>
            <person name="Tashiro H."/>
            <person name="Nagano Y."/>
        </authorList>
    </citation>
    <scope>NUCLEOTIDE SEQUENCE</scope>
    <source>
        <strain evidence="3">AM001</strain>
    </source>
</reference>
<dbReference type="PANTHER" id="PTHR33841">
    <property type="entry name" value="DNA METHYLTRANSFERASE YEEA-RELATED"/>
    <property type="match status" value="1"/>
</dbReference>
<keyword evidence="3" id="KW-0540">Nuclease</keyword>
<keyword evidence="3" id="KW-0255">Endonuclease</keyword>
<evidence type="ECO:0000313" key="3">
    <source>
        <dbReference type="EMBL" id="GFZ63060.1"/>
    </source>
</evidence>
<dbReference type="Proteomes" id="UP000630864">
    <property type="component" value="Unassembled WGS sequence"/>
</dbReference>
<dbReference type="AlphaFoldDB" id="A0A9P3AK91"/>
<proteinExistence type="predicted"/>
<evidence type="ECO:0000256" key="2">
    <source>
        <dbReference type="ARBA" id="ARBA00022679"/>
    </source>
</evidence>
<keyword evidence="1" id="KW-0489">Methyltransferase</keyword>
<dbReference type="InterPro" id="IPR050953">
    <property type="entry name" value="N4_N6_ade-DNA_methylase"/>
</dbReference>
<dbReference type="Gene3D" id="3.40.50.150">
    <property type="entry name" value="Vaccinia Virus protein VP39"/>
    <property type="match status" value="1"/>
</dbReference>
<dbReference type="RefSeq" id="WP_044293024.1">
    <property type="nucleotide sequence ID" value="NZ_BMZW01000063.1"/>
</dbReference>
<evidence type="ECO:0000256" key="1">
    <source>
        <dbReference type="ARBA" id="ARBA00022603"/>
    </source>
</evidence>
<evidence type="ECO:0000313" key="4">
    <source>
        <dbReference type="Proteomes" id="UP000630864"/>
    </source>
</evidence>
<dbReference type="PROSITE" id="PS00092">
    <property type="entry name" value="N6_MTASE"/>
    <property type="match status" value="1"/>
</dbReference>